<sequence>MQAMTSSTAMAVLVGRGSRGAAIDRASTTTPKTTIGHQSTTCSRWAPTRIAA</sequence>
<gene>
    <name evidence="1" type="ORF">LP422_09410</name>
</gene>
<name>A0AC61U823_9MICO</name>
<accession>A0AC61U823</accession>
<proteinExistence type="predicted"/>
<protein>
    <submittedName>
        <fullName evidence="1">Uncharacterized protein</fullName>
    </submittedName>
</protein>
<dbReference type="Proteomes" id="UP001059663">
    <property type="component" value="Chromosome"/>
</dbReference>
<evidence type="ECO:0000313" key="1">
    <source>
        <dbReference type="EMBL" id="UUZ46043.1"/>
    </source>
</evidence>
<organism evidence="1 2">
    <name type="scientific">Janibacter limosus</name>
    <dbReference type="NCBI Taxonomy" id="53458"/>
    <lineage>
        <taxon>Bacteria</taxon>
        <taxon>Bacillati</taxon>
        <taxon>Actinomycetota</taxon>
        <taxon>Actinomycetes</taxon>
        <taxon>Micrococcales</taxon>
        <taxon>Intrasporangiaceae</taxon>
        <taxon>Janibacter</taxon>
    </lineage>
</organism>
<evidence type="ECO:0000313" key="2">
    <source>
        <dbReference type="Proteomes" id="UP001059663"/>
    </source>
</evidence>
<dbReference type="EMBL" id="CP087977">
    <property type="protein sequence ID" value="UUZ46043.1"/>
    <property type="molecule type" value="Genomic_DNA"/>
</dbReference>
<reference evidence="1" key="1">
    <citation type="submission" date="2021-11" db="EMBL/GenBank/DDBJ databases">
        <title>Study of the species diversity of bacterial strains isolated from a unique natural object - Shulgan-Tash cave (Bashkiria).</title>
        <authorList>
            <person name="Sazanova A.L."/>
            <person name="Chirak E.R."/>
            <person name="Safronova V.I."/>
        </authorList>
    </citation>
    <scope>NUCLEOTIDE SEQUENCE</scope>
    <source>
        <strain evidence="1">P1</strain>
    </source>
</reference>